<name>A0A2T7PTT0_POMCA</name>
<dbReference type="EMBL" id="PZQS01000002">
    <property type="protein sequence ID" value="PVD36787.1"/>
    <property type="molecule type" value="Genomic_DNA"/>
</dbReference>
<accession>A0A2T7PTT0</accession>
<organism evidence="2 3">
    <name type="scientific">Pomacea canaliculata</name>
    <name type="common">Golden apple snail</name>
    <dbReference type="NCBI Taxonomy" id="400727"/>
    <lineage>
        <taxon>Eukaryota</taxon>
        <taxon>Metazoa</taxon>
        <taxon>Spiralia</taxon>
        <taxon>Lophotrochozoa</taxon>
        <taxon>Mollusca</taxon>
        <taxon>Gastropoda</taxon>
        <taxon>Caenogastropoda</taxon>
        <taxon>Architaenioglossa</taxon>
        <taxon>Ampullarioidea</taxon>
        <taxon>Ampullariidae</taxon>
        <taxon>Pomacea</taxon>
    </lineage>
</organism>
<keyword evidence="3" id="KW-1185">Reference proteome</keyword>
<protein>
    <submittedName>
        <fullName evidence="2">Uncharacterized protein</fullName>
    </submittedName>
</protein>
<evidence type="ECO:0000313" key="2">
    <source>
        <dbReference type="EMBL" id="PVD36787.1"/>
    </source>
</evidence>
<feature type="compositionally biased region" description="Basic and acidic residues" evidence="1">
    <location>
        <begin position="7"/>
        <end position="22"/>
    </location>
</feature>
<feature type="region of interest" description="Disordered" evidence="1">
    <location>
        <begin position="1"/>
        <end position="29"/>
    </location>
</feature>
<sequence>MPVRSSTETEKQTIARADDLFTKRKPGNLRMPDEQSYEYSVWRKARSQPISAADAARYTLTGTGPSKAVVDTTGHGRHLFTTLKE</sequence>
<dbReference type="AlphaFoldDB" id="A0A2T7PTT0"/>
<dbReference type="Proteomes" id="UP000245119">
    <property type="component" value="Linkage Group LG2"/>
</dbReference>
<comment type="caution">
    <text evidence="2">The sequence shown here is derived from an EMBL/GenBank/DDBJ whole genome shotgun (WGS) entry which is preliminary data.</text>
</comment>
<evidence type="ECO:0000256" key="1">
    <source>
        <dbReference type="SAM" id="MobiDB-lite"/>
    </source>
</evidence>
<gene>
    <name evidence="2" type="ORF">C0Q70_03777</name>
</gene>
<reference evidence="2 3" key="1">
    <citation type="submission" date="2018-04" db="EMBL/GenBank/DDBJ databases">
        <title>The genome of golden apple snail Pomacea canaliculata provides insight into stress tolerance and invasive adaptation.</title>
        <authorList>
            <person name="Liu C."/>
            <person name="Liu B."/>
            <person name="Ren Y."/>
            <person name="Zhang Y."/>
            <person name="Wang H."/>
            <person name="Li S."/>
            <person name="Jiang F."/>
            <person name="Yin L."/>
            <person name="Zhang G."/>
            <person name="Qian W."/>
            <person name="Fan W."/>
        </authorList>
    </citation>
    <scope>NUCLEOTIDE SEQUENCE [LARGE SCALE GENOMIC DNA]</scope>
    <source>
        <strain evidence="2">SZHN2017</strain>
        <tissue evidence="2">Muscle</tissue>
    </source>
</reference>
<evidence type="ECO:0000313" key="3">
    <source>
        <dbReference type="Proteomes" id="UP000245119"/>
    </source>
</evidence>
<proteinExistence type="predicted"/>